<dbReference type="RefSeq" id="WP_202835401.1">
    <property type="nucleotide sequence ID" value="NZ_JAETWB010000051.1"/>
</dbReference>
<evidence type="ECO:0000256" key="1">
    <source>
        <dbReference type="SAM" id="MobiDB-lite"/>
    </source>
</evidence>
<organism evidence="2 3">
    <name type="scientific">Belnapia arida</name>
    <dbReference type="NCBI Taxonomy" id="2804533"/>
    <lineage>
        <taxon>Bacteria</taxon>
        <taxon>Pseudomonadati</taxon>
        <taxon>Pseudomonadota</taxon>
        <taxon>Alphaproteobacteria</taxon>
        <taxon>Acetobacterales</taxon>
        <taxon>Roseomonadaceae</taxon>
        <taxon>Belnapia</taxon>
    </lineage>
</organism>
<keyword evidence="3" id="KW-1185">Reference proteome</keyword>
<dbReference type="EMBL" id="JAETWB010000051">
    <property type="protein sequence ID" value="MBL6082190.1"/>
    <property type="molecule type" value="Genomic_DNA"/>
</dbReference>
<comment type="caution">
    <text evidence="2">The sequence shown here is derived from an EMBL/GenBank/DDBJ whole genome shotgun (WGS) entry which is preliminary data.</text>
</comment>
<reference evidence="2 3" key="1">
    <citation type="submission" date="2021-01" db="EMBL/GenBank/DDBJ databases">
        <title>Belnapia mucosa sp. nov. and Belnapia arida sp. nov., isolated from the Tabernas Desert (Almeria, Spain).</title>
        <authorList>
            <person name="Molina-Menor E."/>
            <person name="Vidal-Verdu A."/>
            <person name="Calonge A."/>
            <person name="Satari L."/>
            <person name="Pereto J."/>
            <person name="Porcar M."/>
        </authorList>
    </citation>
    <scope>NUCLEOTIDE SEQUENCE [LARGE SCALE GENOMIC DNA]</scope>
    <source>
        <strain evidence="2 3">T18</strain>
    </source>
</reference>
<name>A0ABS1UBW7_9PROT</name>
<accession>A0ABS1UBW7</accession>
<sequence>MALTDTAHRILIKATQHPLRLAAPPDKLPTAAARAVLSSLVKQGYVEECVAPEEYVGLRWHQQNGNRPAVRITAVGTVAIDAVTVDTSAMAATEQVADAVPAAGAQEPGSAPLVPSAVPEAEVPPTALRPPSRPPCASACATPPATSSLPGTTRPVTATVCPTPSPLATHFWSRTD</sequence>
<gene>
    <name evidence="2" type="ORF">JMJ56_29880</name>
</gene>
<feature type="compositionally biased region" description="Low complexity" evidence="1">
    <location>
        <begin position="135"/>
        <end position="150"/>
    </location>
</feature>
<evidence type="ECO:0000313" key="2">
    <source>
        <dbReference type="EMBL" id="MBL6082190.1"/>
    </source>
</evidence>
<proteinExistence type="predicted"/>
<evidence type="ECO:0000313" key="3">
    <source>
        <dbReference type="Proteomes" id="UP000660885"/>
    </source>
</evidence>
<feature type="region of interest" description="Disordered" evidence="1">
    <location>
        <begin position="122"/>
        <end position="176"/>
    </location>
</feature>
<dbReference type="Proteomes" id="UP000660885">
    <property type="component" value="Unassembled WGS sequence"/>
</dbReference>
<protein>
    <submittedName>
        <fullName evidence="2">Uncharacterized protein</fullName>
    </submittedName>
</protein>